<gene>
    <name evidence="2" type="ordered locus">Mesop_3961</name>
</gene>
<dbReference type="EMBL" id="CP002279">
    <property type="protein sequence ID" value="AEH88398.1"/>
    <property type="molecule type" value="Genomic_DNA"/>
</dbReference>
<dbReference type="Proteomes" id="UP000001623">
    <property type="component" value="Chromosome"/>
</dbReference>
<name>F7Y3K5_MESOW</name>
<proteinExistence type="predicted"/>
<organism evidence="2 3">
    <name type="scientific">Mesorhizobium opportunistum (strain LMG 24607 / HAMBI 3007 / WSM2075)</name>
    <dbReference type="NCBI Taxonomy" id="536019"/>
    <lineage>
        <taxon>Bacteria</taxon>
        <taxon>Pseudomonadati</taxon>
        <taxon>Pseudomonadota</taxon>
        <taxon>Alphaproteobacteria</taxon>
        <taxon>Hyphomicrobiales</taxon>
        <taxon>Phyllobacteriaceae</taxon>
        <taxon>Mesorhizobium</taxon>
    </lineage>
</organism>
<dbReference type="KEGG" id="mop:Mesop_3961"/>
<feature type="region of interest" description="Disordered" evidence="1">
    <location>
        <begin position="1"/>
        <end position="44"/>
    </location>
</feature>
<sequence>MASGDHPNTARKPPAKKTGKLSQKEQSERFKEAARELEVDESGDAFRRALDRVLPERKPT</sequence>
<reference evidence="2 3" key="1">
    <citation type="submission" date="2010-10" db="EMBL/GenBank/DDBJ databases">
        <title>Complete sequence of Mesorhizobium opportunistum WSM2075.</title>
        <authorList>
            <consortium name="US DOE Joint Genome Institute"/>
            <person name="Lucas S."/>
            <person name="Copeland A."/>
            <person name="Lapidus A."/>
            <person name="Cheng J.-F."/>
            <person name="Bruce D."/>
            <person name="Goodwin L."/>
            <person name="Pitluck S."/>
            <person name="Chertkov O."/>
            <person name="Misra M."/>
            <person name="Detter J.C."/>
            <person name="Han C."/>
            <person name="Tapia R."/>
            <person name="Land M."/>
            <person name="Hauser L."/>
            <person name="Kyrpides N."/>
            <person name="Ovchinnikova G."/>
            <person name="Mavrommatis K.M."/>
            <person name="Tiwari R.P."/>
            <person name="Howieson J.G."/>
            <person name="O'Hara G.W."/>
            <person name="Nandasena K.G."/>
            <person name="Woyke T."/>
        </authorList>
    </citation>
    <scope>NUCLEOTIDE SEQUENCE [LARGE SCALE GENOMIC DNA]</scope>
    <source>
        <strain evidence="3">LMG 24607 / HAMBI 3007 / WSM2075</strain>
    </source>
</reference>
<dbReference type="AlphaFoldDB" id="F7Y3K5"/>
<evidence type="ECO:0000313" key="3">
    <source>
        <dbReference type="Proteomes" id="UP000001623"/>
    </source>
</evidence>
<dbReference type="HOGENOM" id="CLU_2936257_0_0_5"/>
<evidence type="ECO:0000256" key="1">
    <source>
        <dbReference type="SAM" id="MobiDB-lite"/>
    </source>
</evidence>
<accession>F7Y3K5</accession>
<evidence type="ECO:0000313" key="2">
    <source>
        <dbReference type="EMBL" id="AEH88398.1"/>
    </source>
</evidence>
<protein>
    <submittedName>
        <fullName evidence="2">Uncharacterized protein</fullName>
    </submittedName>
</protein>
<feature type="compositionally biased region" description="Basic and acidic residues" evidence="1">
    <location>
        <begin position="22"/>
        <end position="37"/>
    </location>
</feature>